<gene>
    <name evidence="3" type="ORF">CAMP_LOCUS17886</name>
</gene>
<dbReference type="GO" id="GO:0008277">
    <property type="term" value="P:regulation of G protein-coupled receptor signaling pathway"/>
    <property type="evidence" value="ECO:0007669"/>
    <property type="project" value="TreeGrafter"/>
</dbReference>
<feature type="compositionally biased region" description="Polar residues" evidence="1">
    <location>
        <begin position="502"/>
        <end position="512"/>
    </location>
</feature>
<protein>
    <recommendedName>
        <fullName evidence="2">RGS domain-containing protein</fullName>
    </recommendedName>
</protein>
<comment type="caution">
    <text evidence="3">The sequence shown here is derived from an EMBL/GenBank/DDBJ whole genome shotgun (WGS) entry which is preliminary data.</text>
</comment>
<feature type="compositionally biased region" description="Polar residues" evidence="1">
    <location>
        <begin position="732"/>
        <end position="754"/>
    </location>
</feature>
<dbReference type="Pfam" id="PF00615">
    <property type="entry name" value="RGS"/>
    <property type="match status" value="1"/>
</dbReference>
<dbReference type="GO" id="GO:0005737">
    <property type="term" value="C:cytoplasm"/>
    <property type="evidence" value="ECO:0007669"/>
    <property type="project" value="TreeGrafter"/>
</dbReference>
<dbReference type="InterPro" id="IPR046995">
    <property type="entry name" value="RGS10/12/14-like"/>
</dbReference>
<organism evidence="3 4">
    <name type="scientific">Caenorhabditis angaria</name>
    <dbReference type="NCBI Taxonomy" id="860376"/>
    <lineage>
        <taxon>Eukaryota</taxon>
        <taxon>Metazoa</taxon>
        <taxon>Ecdysozoa</taxon>
        <taxon>Nematoda</taxon>
        <taxon>Chromadorea</taxon>
        <taxon>Rhabditida</taxon>
        <taxon>Rhabditina</taxon>
        <taxon>Rhabditomorpha</taxon>
        <taxon>Rhabditoidea</taxon>
        <taxon>Rhabditidae</taxon>
        <taxon>Peloderinae</taxon>
        <taxon>Caenorhabditis</taxon>
    </lineage>
</organism>
<feature type="region of interest" description="Disordered" evidence="1">
    <location>
        <begin position="493"/>
        <end position="516"/>
    </location>
</feature>
<dbReference type="AlphaFoldDB" id="A0A9P1J5C5"/>
<feature type="compositionally biased region" description="Basic and acidic residues" evidence="1">
    <location>
        <begin position="611"/>
        <end position="633"/>
    </location>
</feature>
<dbReference type="InterPro" id="IPR044926">
    <property type="entry name" value="RGS_subdomain_2"/>
</dbReference>
<feature type="domain" description="RGS" evidence="2">
    <location>
        <begin position="30"/>
        <end position="141"/>
    </location>
</feature>
<feature type="region of interest" description="Disordered" evidence="1">
    <location>
        <begin position="238"/>
        <end position="277"/>
    </location>
</feature>
<dbReference type="PRINTS" id="PR01301">
    <property type="entry name" value="RGSPROTEIN"/>
</dbReference>
<feature type="compositionally biased region" description="Low complexity" evidence="1">
    <location>
        <begin position="568"/>
        <end position="606"/>
    </location>
</feature>
<dbReference type="Proteomes" id="UP001152747">
    <property type="component" value="Unassembled WGS sequence"/>
</dbReference>
<feature type="region of interest" description="Disordered" evidence="1">
    <location>
        <begin position="716"/>
        <end position="754"/>
    </location>
</feature>
<evidence type="ECO:0000313" key="3">
    <source>
        <dbReference type="EMBL" id="CAI5455249.1"/>
    </source>
</evidence>
<dbReference type="Gene3D" id="1.10.167.10">
    <property type="entry name" value="Regulator of G-protein Signalling 4, domain 2"/>
    <property type="match status" value="1"/>
</dbReference>
<feature type="compositionally biased region" description="Low complexity" evidence="1">
    <location>
        <begin position="634"/>
        <end position="652"/>
    </location>
</feature>
<feature type="region of interest" description="Disordered" evidence="1">
    <location>
        <begin position="155"/>
        <end position="196"/>
    </location>
</feature>
<evidence type="ECO:0000259" key="2">
    <source>
        <dbReference type="PROSITE" id="PS50132"/>
    </source>
</evidence>
<dbReference type="PANTHER" id="PTHR45945:SF3">
    <property type="entry name" value="REGULATOR OF G-PROTEIN SIGNALING LOCO"/>
    <property type="match status" value="1"/>
</dbReference>
<dbReference type="PROSITE" id="PS50132">
    <property type="entry name" value="RGS"/>
    <property type="match status" value="1"/>
</dbReference>
<dbReference type="GO" id="GO:0005096">
    <property type="term" value="F:GTPase activator activity"/>
    <property type="evidence" value="ECO:0007669"/>
    <property type="project" value="InterPro"/>
</dbReference>
<evidence type="ECO:0000256" key="1">
    <source>
        <dbReference type="SAM" id="MobiDB-lite"/>
    </source>
</evidence>
<dbReference type="EMBL" id="CANHGI010000006">
    <property type="protein sequence ID" value="CAI5455249.1"/>
    <property type="molecule type" value="Genomic_DNA"/>
</dbReference>
<dbReference type="OrthoDB" id="196547at2759"/>
<sequence>MSTPCSLSDQNAASNDATIVETNSSRELKIFKKVIRDPQLRAPFQEFLEQQFCAENLNFYLAVEQYKEIDDFTERSQFGRRIFDRYFAMNSTEPVNIDNSTSKRIRETVDSGTFPCDTYDVAQYQILHLLKYDCWPRFLRSASNNQPSFTDEELAADDDEKNGQSQQSSVHNTSDDQSGGPRAQSPTSAAAEASGCTKEKRKSILWTGFDRFSRRLRRGDSGTPTNCSPDEIDAEVVPAGSATNSPAAGRASKQYSMPAEMTSPVKKNSLSPTQMRRRGRPVEAKHCQLMVGDQFNTETVTLDDPTMSVRKWTQEMADAQGMDRFHTEVVDAETGTTIDPVRQAIDALQSRALRLVPVVSFIVEFLPPNFSFKNPTTTPTKLICVRARHSLSTGVVLRPLLAKYTGGAETAKIVLNGTLEQIKRSISVGMLSQKCLTVMTDLQFAERVASGKTCLPAPRDPILFQLPSLIYEQNNFQFHQTGDISYCEIPTEAERSKHAHSQLHNDSQNAPHQQKENTKSLFNKFVRKASHAVTKSDQSSSANAEKMASGVYCSPSTSTPLSNKTSQNNNNINHGANQINQAANNSSTTASSSSNNNGDSNKNRLSIFNKNKSDKKQGAVKGELEKCKAKSEDTPASSMPTTSASTSASTSTPKPPVEVTPNGAGGVKEVTNIRHPAIFSTKVGNEGASTSEVNNSIPISISTSTPVTASVVCSTSTTIPSTSTAGAKSPKPNLNSPSNAENQRESTWQTAAYV</sequence>
<dbReference type="InterPro" id="IPR016137">
    <property type="entry name" value="RGS"/>
</dbReference>
<dbReference type="PANTHER" id="PTHR45945">
    <property type="entry name" value="REGULATOR OF G-PROTEIN SIGNALING LOCO"/>
    <property type="match status" value="1"/>
</dbReference>
<feature type="compositionally biased region" description="Polar residues" evidence="1">
    <location>
        <begin position="554"/>
        <end position="567"/>
    </location>
</feature>
<dbReference type="GO" id="GO:0005634">
    <property type="term" value="C:nucleus"/>
    <property type="evidence" value="ECO:0007669"/>
    <property type="project" value="TreeGrafter"/>
</dbReference>
<name>A0A9P1J5C5_9PELO</name>
<accession>A0A9P1J5C5</accession>
<proteinExistence type="predicted"/>
<evidence type="ECO:0000313" key="4">
    <source>
        <dbReference type="Proteomes" id="UP001152747"/>
    </source>
</evidence>
<dbReference type="SMART" id="SM00315">
    <property type="entry name" value="RGS"/>
    <property type="match status" value="1"/>
</dbReference>
<keyword evidence="4" id="KW-1185">Reference proteome</keyword>
<dbReference type="SUPFAM" id="SSF48097">
    <property type="entry name" value="Regulator of G-protein signaling, RGS"/>
    <property type="match status" value="1"/>
</dbReference>
<dbReference type="GO" id="GO:0005886">
    <property type="term" value="C:plasma membrane"/>
    <property type="evidence" value="ECO:0007669"/>
    <property type="project" value="TreeGrafter"/>
</dbReference>
<reference evidence="3" key="1">
    <citation type="submission" date="2022-11" db="EMBL/GenBank/DDBJ databases">
        <authorList>
            <person name="Kikuchi T."/>
        </authorList>
    </citation>
    <scope>NUCLEOTIDE SEQUENCE</scope>
    <source>
        <strain evidence="3">PS1010</strain>
    </source>
</reference>
<feature type="region of interest" description="Disordered" evidence="1">
    <location>
        <begin position="550"/>
        <end position="668"/>
    </location>
</feature>
<feature type="compositionally biased region" description="Polar residues" evidence="1">
    <location>
        <begin position="163"/>
        <end position="177"/>
    </location>
</feature>
<feature type="compositionally biased region" description="Polar residues" evidence="1">
    <location>
        <begin position="265"/>
        <end position="274"/>
    </location>
</feature>
<dbReference type="InterPro" id="IPR036305">
    <property type="entry name" value="RGS_sf"/>
</dbReference>